<feature type="non-terminal residue" evidence="1">
    <location>
        <position position="1"/>
    </location>
</feature>
<keyword evidence="2" id="KW-1185">Reference proteome</keyword>
<comment type="caution">
    <text evidence="1">The sequence shown here is derived from an EMBL/GenBank/DDBJ whole genome shotgun (WGS) entry which is preliminary data.</text>
</comment>
<sequence>MRPTTIFFYIVESQRGGSKSKKKSDGELFQLAYGGQYERKEMEDAMRTNQTPYRKSKKITLHICICGVNKMYRGGRATSRY</sequence>
<accession>A0A9J5XH43</accession>
<dbReference type="EMBL" id="JACXVP010000009">
    <property type="protein sequence ID" value="KAG5587659.1"/>
    <property type="molecule type" value="Genomic_DNA"/>
</dbReference>
<reference evidence="1 2" key="1">
    <citation type="submission" date="2020-09" db="EMBL/GenBank/DDBJ databases">
        <title>De no assembly of potato wild relative species, Solanum commersonii.</title>
        <authorList>
            <person name="Cho K."/>
        </authorList>
    </citation>
    <scope>NUCLEOTIDE SEQUENCE [LARGE SCALE GENOMIC DNA]</scope>
    <source>
        <strain evidence="1">LZ3.2</strain>
        <tissue evidence="1">Leaf</tissue>
    </source>
</reference>
<name>A0A9J5XH43_SOLCO</name>
<proteinExistence type="predicted"/>
<dbReference type="Proteomes" id="UP000824120">
    <property type="component" value="Chromosome 9"/>
</dbReference>
<organism evidence="1 2">
    <name type="scientific">Solanum commersonii</name>
    <name type="common">Commerson's wild potato</name>
    <name type="synonym">Commerson's nightshade</name>
    <dbReference type="NCBI Taxonomy" id="4109"/>
    <lineage>
        <taxon>Eukaryota</taxon>
        <taxon>Viridiplantae</taxon>
        <taxon>Streptophyta</taxon>
        <taxon>Embryophyta</taxon>
        <taxon>Tracheophyta</taxon>
        <taxon>Spermatophyta</taxon>
        <taxon>Magnoliopsida</taxon>
        <taxon>eudicotyledons</taxon>
        <taxon>Gunneridae</taxon>
        <taxon>Pentapetalae</taxon>
        <taxon>asterids</taxon>
        <taxon>lamiids</taxon>
        <taxon>Solanales</taxon>
        <taxon>Solanaceae</taxon>
        <taxon>Solanoideae</taxon>
        <taxon>Solaneae</taxon>
        <taxon>Solanum</taxon>
    </lineage>
</organism>
<protein>
    <submittedName>
        <fullName evidence="1">Uncharacterized protein</fullName>
    </submittedName>
</protein>
<dbReference type="AlphaFoldDB" id="A0A9J5XH43"/>
<evidence type="ECO:0000313" key="1">
    <source>
        <dbReference type="EMBL" id="KAG5587659.1"/>
    </source>
</evidence>
<evidence type="ECO:0000313" key="2">
    <source>
        <dbReference type="Proteomes" id="UP000824120"/>
    </source>
</evidence>
<gene>
    <name evidence="1" type="ORF">H5410_048093</name>
</gene>